<dbReference type="EMBL" id="JAQMUC010000059">
    <property type="protein sequence ID" value="MDB9536212.1"/>
    <property type="molecule type" value="Genomic_DNA"/>
</dbReference>
<keyword evidence="1" id="KW-1133">Transmembrane helix</keyword>
<protein>
    <submittedName>
        <fullName evidence="2">Uncharacterized protein</fullName>
    </submittedName>
</protein>
<gene>
    <name evidence="2" type="ORF">PN451_10275</name>
</gene>
<dbReference type="RefSeq" id="WP_271796040.1">
    <property type="nucleotide sequence ID" value="NZ_JAQMUC010000059.1"/>
</dbReference>
<comment type="caution">
    <text evidence="2">The sequence shown here is derived from an EMBL/GenBank/DDBJ whole genome shotgun (WGS) entry which is preliminary data.</text>
</comment>
<organism evidence="2 3">
    <name type="scientific">Dolichospermum planctonicum CS-1226</name>
    <dbReference type="NCBI Taxonomy" id="3021751"/>
    <lineage>
        <taxon>Bacteria</taxon>
        <taxon>Bacillati</taxon>
        <taxon>Cyanobacteriota</taxon>
        <taxon>Cyanophyceae</taxon>
        <taxon>Nostocales</taxon>
        <taxon>Aphanizomenonaceae</taxon>
        <taxon>Dolichospermum</taxon>
        <taxon>Dolichospermum planctonicum</taxon>
    </lineage>
</organism>
<dbReference type="Proteomes" id="UP001211249">
    <property type="component" value="Unassembled WGS sequence"/>
</dbReference>
<feature type="transmembrane region" description="Helical" evidence="1">
    <location>
        <begin position="83"/>
        <end position="101"/>
    </location>
</feature>
<evidence type="ECO:0000313" key="3">
    <source>
        <dbReference type="Proteomes" id="UP001211249"/>
    </source>
</evidence>
<evidence type="ECO:0000313" key="2">
    <source>
        <dbReference type="EMBL" id="MDB9536212.1"/>
    </source>
</evidence>
<keyword evidence="1" id="KW-0812">Transmembrane</keyword>
<keyword evidence="3" id="KW-1185">Reference proteome</keyword>
<keyword evidence="1" id="KW-0472">Membrane</keyword>
<proteinExistence type="predicted"/>
<accession>A0ABT5AHK7</accession>
<name>A0ABT5AHK7_9CYAN</name>
<evidence type="ECO:0000256" key="1">
    <source>
        <dbReference type="SAM" id="Phobius"/>
    </source>
</evidence>
<reference evidence="2 3" key="1">
    <citation type="submission" date="2023-01" db="EMBL/GenBank/DDBJ databases">
        <title>Genomes from the Australian National Cyanobacteria Reference Collection.</title>
        <authorList>
            <person name="Willis A."/>
            <person name="Lee E.M.F."/>
        </authorList>
    </citation>
    <scope>NUCLEOTIDE SEQUENCE [LARGE SCALE GENOMIC DNA]</scope>
    <source>
        <strain evidence="2 3">CS-1226</strain>
    </source>
</reference>
<sequence>MKATPWWLSRELATQSAEQVGTLFGLPNDGEGPYFAYNSFPEPGNGPSSMTYYNGGIAEEETYPKDSSYHTMTWAVAAVPFEYDGMVLPIASFGFLLALGVKRKLDTKRFIVSPTTSVNPVDSTVS</sequence>